<reference evidence="1" key="1">
    <citation type="submission" date="2021-01" db="EMBL/GenBank/DDBJ databases">
        <title>Whole genome shotgun sequence of Virgisporangium aurantiacum NBRC 16421.</title>
        <authorList>
            <person name="Komaki H."/>
            <person name="Tamura T."/>
        </authorList>
    </citation>
    <scope>NUCLEOTIDE SEQUENCE</scope>
    <source>
        <strain evidence="1">NBRC 16421</strain>
    </source>
</reference>
<protein>
    <submittedName>
        <fullName evidence="1">Uncharacterized protein</fullName>
    </submittedName>
</protein>
<accession>A0A8J3YX13</accession>
<keyword evidence="2" id="KW-1185">Reference proteome</keyword>
<name>A0A8J3YX13_9ACTN</name>
<sequence>MTRIRTWLERLADRIHGPGDDLARTAGLTVERLPGGRRRISDPRVTAWLNQRRQRLAETGEPSRRAA</sequence>
<organism evidence="1 2">
    <name type="scientific">Virgisporangium aurantiacum</name>
    <dbReference type="NCBI Taxonomy" id="175570"/>
    <lineage>
        <taxon>Bacteria</taxon>
        <taxon>Bacillati</taxon>
        <taxon>Actinomycetota</taxon>
        <taxon>Actinomycetes</taxon>
        <taxon>Micromonosporales</taxon>
        <taxon>Micromonosporaceae</taxon>
        <taxon>Virgisporangium</taxon>
    </lineage>
</organism>
<comment type="caution">
    <text evidence="1">The sequence shown here is derived from an EMBL/GenBank/DDBJ whole genome shotgun (WGS) entry which is preliminary data.</text>
</comment>
<dbReference type="EMBL" id="BOPG01000005">
    <property type="protein sequence ID" value="GIJ53219.1"/>
    <property type="molecule type" value="Genomic_DNA"/>
</dbReference>
<evidence type="ECO:0000313" key="1">
    <source>
        <dbReference type="EMBL" id="GIJ53219.1"/>
    </source>
</evidence>
<evidence type="ECO:0000313" key="2">
    <source>
        <dbReference type="Proteomes" id="UP000612585"/>
    </source>
</evidence>
<gene>
    <name evidence="1" type="ORF">Vau01_007350</name>
</gene>
<dbReference type="RefSeq" id="WP_203987167.1">
    <property type="nucleotide sequence ID" value="NZ_BOPG01000005.1"/>
</dbReference>
<dbReference type="Proteomes" id="UP000612585">
    <property type="component" value="Unassembled WGS sequence"/>
</dbReference>
<dbReference type="AlphaFoldDB" id="A0A8J3YX13"/>
<proteinExistence type="predicted"/>